<sequence>MADDTDDVFDFSNLEFTHEDLVTTLNDMVHKYKKLSQSFEEVKAEKETCATKFELVSSSEMQAALSKLATENDELRIRSQEMHNENQRLAEIISSWTKSSASLDKLQGAMKPSNDRSDWAMVAMTEQRPVNLLKSAGEVFVTQNLNFYVVKAELTAGLTAELTAELSAELDAEWTAELSAELTAELSAELTVQKLV</sequence>
<reference evidence="2 3" key="1">
    <citation type="journal article" date="2015" name="Proc. Natl. Acad. Sci. U.S.A.">
        <title>The resurrection genome of Boea hygrometrica: A blueprint for survival of dehydration.</title>
        <authorList>
            <person name="Xiao L."/>
            <person name="Yang G."/>
            <person name="Zhang L."/>
            <person name="Yang X."/>
            <person name="Zhao S."/>
            <person name="Ji Z."/>
            <person name="Zhou Q."/>
            <person name="Hu M."/>
            <person name="Wang Y."/>
            <person name="Chen M."/>
            <person name="Xu Y."/>
            <person name="Jin H."/>
            <person name="Xiao X."/>
            <person name="Hu G."/>
            <person name="Bao F."/>
            <person name="Hu Y."/>
            <person name="Wan P."/>
            <person name="Li L."/>
            <person name="Deng X."/>
            <person name="Kuang T."/>
            <person name="Xiang C."/>
            <person name="Zhu J.K."/>
            <person name="Oliver M.J."/>
            <person name="He Y."/>
        </authorList>
    </citation>
    <scope>NUCLEOTIDE SEQUENCE [LARGE SCALE GENOMIC DNA]</scope>
    <source>
        <strain evidence="3">cv. XS01</strain>
    </source>
</reference>
<evidence type="ECO:0000313" key="2">
    <source>
        <dbReference type="EMBL" id="KZV20883.1"/>
    </source>
</evidence>
<protein>
    <submittedName>
        <fullName evidence="2">Two-component sensor histidine kinase bacteria</fullName>
    </submittedName>
</protein>
<dbReference type="GO" id="GO:0016301">
    <property type="term" value="F:kinase activity"/>
    <property type="evidence" value="ECO:0007669"/>
    <property type="project" value="UniProtKB-KW"/>
</dbReference>
<dbReference type="EMBL" id="KV015075">
    <property type="protein sequence ID" value="KZV20883.1"/>
    <property type="molecule type" value="Genomic_DNA"/>
</dbReference>
<keyword evidence="2" id="KW-0418">Kinase</keyword>
<dbReference type="AlphaFoldDB" id="A0A2Z7AGE2"/>
<gene>
    <name evidence="2" type="ORF">F511_25973</name>
</gene>
<dbReference type="Proteomes" id="UP000250235">
    <property type="component" value="Unassembled WGS sequence"/>
</dbReference>
<keyword evidence="3" id="KW-1185">Reference proteome</keyword>
<keyword evidence="1" id="KW-0175">Coiled coil</keyword>
<proteinExistence type="predicted"/>
<evidence type="ECO:0000256" key="1">
    <source>
        <dbReference type="SAM" id="Coils"/>
    </source>
</evidence>
<keyword evidence="2" id="KW-0808">Transferase</keyword>
<organism evidence="2 3">
    <name type="scientific">Dorcoceras hygrometricum</name>
    <dbReference type="NCBI Taxonomy" id="472368"/>
    <lineage>
        <taxon>Eukaryota</taxon>
        <taxon>Viridiplantae</taxon>
        <taxon>Streptophyta</taxon>
        <taxon>Embryophyta</taxon>
        <taxon>Tracheophyta</taxon>
        <taxon>Spermatophyta</taxon>
        <taxon>Magnoliopsida</taxon>
        <taxon>eudicotyledons</taxon>
        <taxon>Gunneridae</taxon>
        <taxon>Pentapetalae</taxon>
        <taxon>asterids</taxon>
        <taxon>lamiids</taxon>
        <taxon>Lamiales</taxon>
        <taxon>Gesneriaceae</taxon>
        <taxon>Didymocarpoideae</taxon>
        <taxon>Trichosporeae</taxon>
        <taxon>Loxocarpinae</taxon>
        <taxon>Dorcoceras</taxon>
    </lineage>
</organism>
<accession>A0A2Z7AGE2</accession>
<evidence type="ECO:0000313" key="3">
    <source>
        <dbReference type="Proteomes" id="UP000250235"/>
    </source>
</evidence>
<name>A0A2Z7AGE2_9LAMI</name>
<feature type="coiled-coil region" evidence="1">
    <location>
        <begin position="25"/>
        <end position="92"/>
    </location>
</feature>